<gene>
    <name evidence="9 12" type="primary">bioC</name>
    <name evidence="12" type="ORF">C0039_01260</name>
</gene>
<keyword evidence="4 9" id="KW-0489">Methyltransferase</keyword>
<dbReference type="UniPathway" id="UPA00078"/>
<keyword evidence="5 9" id="KW-0808">Transferase</keyword>
<evidence type="ECO:0000256" key="2">
    <source>
        <dbReference type="ARBA" id="ARBA00004746"/>
    </source>
</evidence>
<evidence type="ECO:0000259" key="11">
    <source>
        <dbReference type="Pfam" id="PF08241"/>
    </source>
</evidence>
<name>A0A2N5X8J3_9GAMM</name>
<dbReference type="Gene3D" id="3.40.50.150">
    <property type="entry name" value="Vaccinia Virus protein VP39"/>
    <property type="match status" value="1"/>
</dbReference>
<dbReference type="Pfam" id="PF08241">
    <property type="entry name" value="Methyltransf_11"/>
    <property type="match status" value="1"/>
</dbReference>
<comment type="pathway">
    <text evidence="2 9">Cofactor biosynthesis; biotin biosynthesis.</text>
</comment>
<reference evidence="12 13" key="1">
    <citation type="submission" date="2018-01" db="EMBL/GenBank/DDBJ databases">
        <title>The draft genome sequence of Halioglobus lutimaris HF004.</title>
        <authorList>
            <person name="Du Z.-J."/>
            <person name="Shi M.-J."/>
        </authorList>
    </citation>
    <scope>NUCLEOTIDE SEQUENCE [LARGE SCALE GENOMIC DNA]</scope>
    <source>
        <strain evidence="12 13">HF004</strain>
    </source>
</reference>
<feature type="domain" description="AB hydrolase-1" evidence="10">
    <location>
        <begin position="20"/>
        <end position="245"/>
    </location>
</feature>
<dbReference type="PANTHER" id="PTHR13090">
    <property type="entry name" value="ARGININE-HYDROXYLASE NDUFAF5, MITOCHONDRIAL"/>
    <property type="match status" value="1"/>
</dbReference>
<evidence type="ECO:0000256" key="3">
    <source>
        <dbReference type="ARBA" id="ARBA00012327"/>
    </source>
</evidence>
<accession>A0A2N5X8J3</accession>
<dbReference type="OrthoDB" id="9760689at2"/>
<protein>
    <recommendedName>
        <fullName evidence="3 9">Malonyl-[acyl-carrier protein] O-methyltransferase</fullName>
        <shortName evidence="9">Malonyl-ACP O-methyltransferase</shortName>
        <ecNumber evidence="3 9">2.1.1.197</ecNumber>
    </recommendedName>
    <alternativeName>
        <fullName evidence="9">Biotin synthesis protein BioC</fullName>
    </alternativeName>
</protein>
<comment type="similarity">
    <text evidence="9">Belongs to the methyltransferase superfamily.</text>
</comment>
<dbReference type="RefSeq" id="WP_101517025.1">
    <property type="nucleotide sequence ID" value="NZ_PKUS01000001.1"/>
</dbReference>
<dbReference type="SUPFAM" id="SSF53335">
    <property type="entry name" value="S-adenosyl-L-methionine-dependent methyltransferases"/>
    <property type="match status" value="1"/>
</dbReference>
<evidence type="ECO:0000256" key="9">
    <source>
        <dbReference type="HAMAP-Rule" id="MF_00835"/>
    </source>
</evidence>
<evidence type="ECO:0000256" key="4">
    <source>
        <dbReference type="ARBA" id="ARBA00022603"/>
    </source>
</evidence>
<dbReference type="Pfam" id="PF00561">
    <property type="entry name" value="Abhydrolase_1"/>
    <property type="match status" value="1"/>
</dbReference>
<dbReference type="Gene3D" id="3.40.50.1820">
    <property type="entry name" value="alpha/beta hydrolase"/>
    <property type="match status" value="1"/>
</dbReference>
<evidence type="ECO:0000259" key="10">
    <source>
        <dbReference type="Pfam" id="PF00561"/>
    </source>
</evidence>
<dbReference type="InterPro" id="IPR011814">
    <property type="entry name" value="BioC"/>
</dbReference>
<dbReference type="GO" id="GO:0032259">
    <property type="term" value="P:methylation"/>
    <property type="evidence" value="ECO:0007669"/>
    <property type="project" value="UniProtKB-KW"/>
</dbReference>
<dbReference type="InterPro" id="IPR029058">
    <property type="entry name" value="AB_hydrolase_fold"/>
</dbReference>
<keyword evidence="6 9" id="KW-0949">S-adenosyl-L-methionine</keyword>
<dbReference type="InterPro" id="IPR000073">
    <property type="entry name" value="AB_hydrolase_1"/>
</dbReference>
<dbReference type="GO" id="GO:0010340">
    <property type="term" value="F:carboxyl-O-methyltransferase activity"/>
    <property type="evidence" value="ECO:0007669"/>
    <property type="project" value="UniProtKB-UniRule"/>
</dbReference>
<dbReference type="GO" id="GO:0102130">
    <property type="term" value="F:malonyl-CoA methyltransferase activity"/>
    <property type="evidence" value="ECO:0007669"/>
    <property type="project" value="UniProtKB-EC"/>
</dbReference>
<evidence type="ECO:0000256" key="1">
    <source>
        <dbReference type="ARBA" id="ARBA00000852"/>
    </source>
</evidence>
<dbReference type="CDD" id="cd02440">
    <property type="entry name" value="AdoMet_MTases"/>
    <property type="match status" value="1"/>
</dbReference>
<dbReference type="InterPro" id="IPR050602">
    <property type="entry name" value="Malonyl-ACP_OMT"/>
</dbReference>
<evidence type="ECO:0000313" key="12">
    <source>
        <dbReference type="EMBL" id="PLW70788.1"/>
    </source>
</evidence>
<feature type="domain" description="Methyltransferase type 11" evidence="11">
    <location>
        <begin position="319"/>
        <end position="413"/>
    </location>
</feature>
<evidence type="ECO:0000256" key="8">
    <source>
        <dbReference type="ARBA" id="ARBA00025006"/>
    </source>
</evidence>
<dbReference type="SUPFAM" id="SSF53474">
    <property type="entry name" value="alpha/beta-Hydrolases"/>
    <property type="match status" value="1"/>
</dbReference>
<dbReference type="HAMAP" id="MF_00835">
    <property type="entry name" value="BioC"/>
    <property type="match status" value="1"/>
</dbReference>
<evidence type="ECO:0000256" key="5">
    <source>
        <dbReference type="ARBA" id="ARBA00022679"/>
    </source>
</evidence>
<dbReference type="InterPro" id="IPR029063">
    <property type="entry name" value="SAM-dependent_MTases_sf"/>
</dbReference>
<dbReference type="AlphaFoldDB" id="A0A2N5X8J3"/>
<dbReference type="GO" id="GO:0008757">
    <property type="term" value="F:S-adenosylmethionine-dependent methyltransferase activity"/>
    <property type="evidence" value="ECO:0007669"/>
    <property type="project" value="InterPro"/>
</dbReference>
<dbReference type="Proteomes" id="UP000235005">
    <property type="component" value="Unassembled WGS sequence"/>
</dbReference>
<dbReference type="InterPro" id="IPR013216">
    <property type="entry name" value="Methyltransf_11"/>
</dbReference>
<dbReference type="NCBIfam" id="TIGR02072">
    <property type="entry name" value="BioC"/>
    <property type="match status" value="1"/>
</dbReference>
<proteinExistence type="inferred from homology"/>
<keyword evidence="13" id="KW-1185">Reference proteome</keyword>
<comment type="caution">
    <text evidence="12">The sequence shown here is derived from an EMBL/GenBank/DDBJ whole genome shotgun (WGS) entry which is preliminary data.</text>
</comment>
<dbReference type="PANTHER" id="PTHR13090:SF1">
    <property type="entry name" value="ARGININE-HYDROXYLASE NDUFAF5, MITOCHONDRIAL"/>
    <property type="match status" value="1"/>
</dbReference>
<sequence>MQLSLQPEYLPATENPLQDVVLLHGWGCSREIWRPLVALLRPWANITLFDIPGLAPGVPGPDSGVDGLLESILQVAPERALYLGWSLGGQLAIALAQRSSRRVAAVVTVCSNPCFVAAEGWPGMEAQLLEQFRASAGVDPGKALRRFDSLQVAGASQPRGLLRNLQNQRAADVGGGLTVGLDWLAQLDLREHCSSLLQPQLHLLGSEDALVPATLVEALPDLLAECPVAEVTVLEGSSHLAPLEAAAPIAARILAFIGEQGLRPGEHVCTEQSLAKKDVALSFSRAAQDYDSVAQLQRDVGAALLATLDAVPQTPGTVLDLGSGTGYFFPELQARYPGATYLGLDLAEGMTRFSRGAYPDAHHWLVGDAEALPLAASSVDLVFSSLAVQWCQRPELLFAELARVLRPGGRCVFTSLGPDTLRELRASWGAVDQHQHVNTFLHADVLRSAASSCPDVSFMLTSRSYCMQYRRVRELLSELKTLGAHNVNRDRPSGLTGRRALQGMMQAYEAWREDGLLPASYEVYFGILEKT</sequence>
<dbReference type="GO" id="GO:0009102">
    <property type="term" value="P:biotin biosynthetic process"/>
    <property type="evidence" value="ECO:0007669"/>
    <property type="project" value="UniProtKB-UniRule"/>
</dbReference>
<dbReference type="EC" id="2.1.1.197" evidence="3 9"/>
<evidence type="ECO:0000256" key="7">
    <source>
        <dbReference type="ARBA" id="ARBA00022756"/>
    </source>
</evidence>
<comment type="function">
    <text evidence="8 9">Converts the free carboxyl group of a malonyl-thioester to its methyl ester by transfer of a methyl group from S-adenosyl-L-methionine (SAM). It allows to synthesize pimeloyl-ACP via the fatty acid synthetic pathway.</text>
</comment>
<comment type="catalytic activity">
    <reaction evidence="1 9">
        <text>malonyl-[ACP] + S-adenosyl-L-methionine = malonyl-[ACP] methyl ester + S-adenosyl-L-homocysteine</text>
        <dbReference type="Rhea" id="RHEA:17105"/>
        <dbReference type="Rhea" id="RHEA-COMP:9623"/>
        <dbReference type="Rhea" id="RHEA-COMP:9954"/>
        <dbReference type="ChEBI" id="CHEBI:57856"/>
        <dbReference type="ChEBI" id="CHEBI:59789"/>
        <dbReference type="ChEBI" id="CHEBI:78449"/>
        <dbReference type="ChEBI" id="CHEBI:78845"/>
        <dbReference type="EC" id="2.1.1.197"/>
    </reaction>
</comment>
<organism evidence="12 13">
    <name type="scientific">Pseudohalioglobus lutimaris</name>
    <dbReference type="NCBI Taxonomy" id="1737061"/>
    <lineage>
        <taxon>Bacteria</taxon>
        <taxon>Pseudomonadati</taxon>
        <taxon>Pseudomonadota</taxon>
        <taxon>Gammaproteobacteria</taxon>
        <taxon>Cellvibrionales</taxon>
        <taxon>Halieaceae</taxon>
        <taxon>Pseudohalioglobus</taxon>
    </lineage>
</organism>
<evidence type="ECO:0000313" key="13">
    <source>
        <dbReference type="Proteomes" id="UP000235005"/>
    </source>
</evidence>
<evidence type="ECO:0000256" key="6">
    <source>
        <dbReference type="ARBA" id="ARBA00022691"/>
    </source>
</evidence>
<dbReference type="EMBL" id="PKUS01000001">
    <property type="protein sequence ID" value="PLW70788.1"/>
    <property type="molecule type" value="Genomic_DNA"/>
</dbReference>
<keyword evidence="7 9" id="KW-0093">Biotin biosynthesis</keyword>